<dbReference type="PROSITE" id="PS50893">
    <property type="entry name" value="ABC_TRANSPORTER_2"/>
    <property type="match status" value="1"/>
</dbReference>
<dbReference type="EC" id="3.6.3.30" evidence="5"/>
<dbReference type="InterPro" id="IPR003439">
    <property type="entry name" value="ABC_transporter-like_ATP-bd"/>
</dbReference>
<dbReference type="PATRIC" id="fig|1305737.6.peg.1028"/>
<dbReference type="GO" id="GO:0005524">
    <property type="term" value="F:ATP binding"/>
    <property type="evidence" value="ECO:0007669"/>
    <property type="project" value="UniProtKB-KW"/>
</dbReference>
<evidence type="ECO:0000256" key="2">
    <source>
        <dbReference type="ARBA" id="ARBA00022741"/>
    </source>
</evidence>
<dbReference type="SUPFAM" id="SSF52540">
    <property type="entry name" value="P-loop containing nucleoside triphosphate hydrolases"/>
    <property type="match status" value="1"/>
</dbReference>
<feature type="domain" description="ABC transporter" evidence="4">
    <location>
        <begin position="4"/>
        <end position="236"/>
    </location>
</feature>
<dbReference type="InterPro" id="IPR050093">
    <property type="entry name" value="ABC_SmlMolc_Importer"/>
</dbReference>
<dbReference type="InterPro" id="IPR027417">
    <property type="entry name" value="P-loop_NTPase"/>
</dbReference>
<dbReference type="eggNOG" id="COG3842">
    <property type="taxonomic scope" value="Bacteria"/>
</dbReference>
<dbReference type="AlphaFoldDB" id="A0A0P7XRH5"/>
<protein>
    <submittedName>
        <fullName evidence="5">ABC-type spermidine/putrescine transport system, ATPase component</fullName>
        <ecNumber evidence="5">3.6.3.30</ecNumber>
    </submittedName>
</protein>
<keyword evidence="2" id="KW-0547">Nucleotide-binding</keyword>
<sequence>MSFFTIQQIRKTYPDQVALHDFSLNIQKGSLLSIVGESGSGKSTLLRILAGLEKQDSGSVYLQGEKILNPSEKLVAGYDEIKLIHQDYHLYPNSTVEENIARPLLLYDKKYAQERVKTLLRQFRLNKLADRFPRQLSGGQQQKVAIAAALAIEPEVLLLDEPFSSLDTIQTHQLIGELADSFKEAQTTVIFVTHDLDDALRLTDDLLILQKGKIVQQGSSRELCEQPKSRYIAQLFSPINAIPNTDNCFIRPTDVKLRTKGGLLAHVVDSRYLVHFNSLQIRLKESGLIWEVDDPQRRFEKGDRVYLSWDTEKELQLAR</sequence>
<dbReference type="SUPFAM" id="SSF50331">
    <property type="entry name" value="MOP-like"/>
    <property type="match status" value="1"/>
</dbReference>
<evidence type="ECO:0000313" key="5">
    <source>
        <dbReference type="EMBL" id="KPQ19755.1"/>
    </source>
</evidence>
<dbReference type="PANTHER" id="PTHR42781">
    <property type="entry name" value="SPERMIDINE/PUTRESCINE IMPORT ATP-BINDING PROTEIN POTA"/>
    <property type="match status" value="1"/>
</dbReference>
<keyword evidence="1" id="KW-0813">Transport</keyword>
<dbReference type="OrthoDB" id="1114670at2"/>
<dbReference type="SMART" id="SM00382">
    <property type="entry name" value="AAA"/>
    <property type="match status" value="1"/>
</dbReference>
<comment type="caution">
    <text evidence="5">The sequence shown here is derived from an EMBL/GenBank/DDBJ whole genome shotgun (WGS) entry which is preliminary data.</text>
</comment>
<evidence type="ECO:0000259" key="4">
    <source>
        <dbReference type="PROSITE" id="PS50893"/>
    </source>
</evidence>
<reference evidence="5 6" key="1">
    <citation type="submission" date="2015-09" db="EMBL/GenBank/DDBJ databases">
        <title>Identification and resolution of microdiversity through metagenomic sequencing of parallel consortia.</title>
        <authorList>
            <person name="Nelson W.C."/>
            <person name="Romine M.F."/>
            <person name="Lindemann S.R."/>
        </authorList>
    </citation>
    <scope>NUCLEOTIDE SEQUENCE [LARGE SCALE GENOMIC DNA]</scope>
    <source>
        <strain evidence="5">HL-49</strain>
    </source>
</reference>
<gene>
    <name evidence="5" type="ORF">HLUCCX10_01860</name>
</gene>
<keyword evidence="3" id="KW-0067">ATP-binding</keyword>
<name>A0A0P7XRH5_9BACT</name>
<dbReference type="GO" id="GO:0016887">
    <property type="term" value="F:ATP hydrolysis activity"/>
    <property type="evidence" value="ECO:0007669"/>
    <property type="project" value="InterPro"/>
</dbReference>
<evidence type="ECO:0000313" key="6">
    <source>
        <dbReference type="Proteomes" id="UP000050421"/>
    </source>
</evidence>
<proteinExistence type="predicted"/>
<dbReference type="PANTHER" id="PTHR42781:SF4">
    <property type="entry name" value="SPERMIDINE_PUTRESCINE IMPORT ATP-BINDING PROTEIN POTA"/>
    <property type="match status" value="1"/>
</dbReference>
<dbReference type="InterPro" id="IPR008995">
    <property type="entry name" value="Mo/tungstate-bd_C_term_dom"/>
</dbReference>
<dbReference type="InterPro" id="IPR003593">
    <property type="entry name" value="AAA+_ATPase"/>
</dbReference>
<evidence type="ECO:0000256" key="1">
    <source>
        <dbReference type="ARBA" id="ARBA00022448"/>
    </source>
</evidence>
<dbReference type="PROSITE" id="PS00211">
    <property type="entry name" value="ABC_TRANSPORTER_1"/>
    <property type="match status" value="1"/>
</dbReference>
<evidence type="ECO:0000256" key="3">
    <source>
        <dbReference type="ARBA" id="ARBA00022840"/>
    </source>
</evidence>
<dbReference type="Pfam" id="PF00005">
    <property type="entry name" value="ABC_tran"/>
    <property type="match status" value="1"/>
</dbReference>
<dbReference type="STRING" id="1305737.GCA_000526355_00233"/>
<dbReference type="EMBL" id="LJXT01000006">
    <property type="protein sequence ID" value="KPQ19755.1"/>
    <property type="molecule type" value="Genomic_DNA"/>
</dbReference>
<dbReference type="Proteomes" id="UP000050421">
    <property type="component" value="Unassembled WGS sequence"/>
</dbReference>
<accession>A0A0P7XRH5</accession>
<dbReference type="Gene3D" id="3.40.50.300">
    <property type="entry name" value="P-loop containing nucleotide triphosphate hydrolases"/>
    <property type="match status" value="1"/>
</dbReference>
<organism evidence="5 6">
    <name type="scientific">Algoriphagus marincola HL-49</name>
    <dbReference type="NCBI Taxonomy" id="1305737"/>
    <lineage>
        <taxon>Bacteria</taxon>
        <taxon>Pseudomonadati</taxon>
        <taxon>Bacteroidota</taxon>
        <taxon>Cytophagia</taxon>
        <taxon>Cytophagales</taxon>
        <taxon>Cyclobacteriaceae</taxon>
        <taxon>Algoriphagus</taxon>
    </lineage>
</organism>
<dbReference type="InterPro" id="IPR017871">
    <property type="entry name" value="ABC_transporter-like_CS"/>
</dbReference>
<keyword evidence="5" id="KW-0378">Hydrolase</keyword>